<gene>
    <name evidence="1" type="ORF">ACOLOM_LOCUS5489</name>
</gene>
<dbReference type="Proteomes" id="UP000789525">
    <property type="component" value="Unassembled WGS sequence"/>
</dbReference>
<name>A0ACA9M4V5_9GLOM</name>
<evidence type="ECO:0000313" key="1">
    <source>
        <dbReference type="EMBL" id="CAG8568046.1"/>
    </source>
</evidence>
<evidence type="ECO:0000313" key="2">
    <source>
        <dbReference type="Proteomes" id="UP000789525"/>
    </source>
</evidence>
<protein>
    <submittedName>
        <fullName evidence="1">12904_t:CDS:1</fullName>
    </submittedName>
</protein>
<feature type="non-terminal residue" evidence="1">
    <location>
        <position position="1"/>
    </location>
</feature>
<keyword evidence="2" id="KW-1185">Reference proteome</keyword>
<organism evidence="1 2">
    <name type="scientific">Acaulospora colombiana</name>
    <dbReference type="NCBI Taxonomy" id="27376"/>
    <lineage>
        <taxon>Eukaryota</taxon>
        <taxon>Fungi</taxon>
        <taxon>Fungi incertae sedis</taxon>
        <taxon>Mucoromycota</taxon>
        <taxon>Glomeromycotina</taxon>
        <taxon>Glomeromycetes</taxon>
        <taxon>Diversisporales</taxon>
        <taxon>Acaulosporaceae</taxon>
        <taxon>Acaulospora</taxon>
    </lineage>
</organism>
<sequence>GENADFLEILREALKHATLQLSAYFWECAPVSSETTNKRFEFVATKSENLDTIRQNFSNFIEHISKNRDKYACSFLNLGKDAILIIPVPHEDNGQFLNYKNISRFTQNAPIEQQNKFWKEVADRLHETFDEKTPRWLSTNGLGVHYLHVRIDEFPKYYAFDDYRNPANANLHSPSTDSSIRSGNRTQFSLRKRTLHKQRSGLQKSRPGAHARRSMTRK</sequence>
<reference evidence="1" key="1">
    <citation type="submission" date="2021-06" db="EMBL/GenBank/DDBJ databases">
        <authorList>
            <person name="Kallberg Y."/>
            <person name="Tangrot J."/>
            <person name="Rosling A."/>
        </authorList>
    </citation>
    <scope>NUCLEOTIDE SEQUENCE</scope>
    <source>
        <strain evidence="1">CL356</strain>
    </source>
</reference>
<proteinExistence type="predicted"/>
<comment type="caution">
    <text evidence="1">The sequence shown here is derived from an EMBL/GenBank/DDBJ whole genome shotgun (WGS) entry which is preliminary data.</text>
</comment>
<accession>A0ACA9M4V5</accession>
<dbReference type="EMBL" id="CAJVPT010010206">
    <property type="protein sequence ID" value="CAG8568046.1"/>
    <property type="molecule type" value="Genomic_DNA"/>
</dbReference>